<dbReference type="FunFam" id="1.10.230.10:FF:000001">
    <property type="entry name" value="Citrate synthase"/>
    <property type="match status" value="1"/>
</dbReference>
<dbReference type="OrthoDB" id="8017587at2759"/>
<dbReference type="AlphaFoldDB" id="C1FEL6"/>
<dbReference type="RefSeq" id="XP_002507333.1">
    <property type="nucleotide sequence ID" value="XM_002507287.1"/>
</dbReference>
<dbReference type="InterPro" id="IPR016142">
    <property type="entry name" value="Citrate_synth-like_lrg_a-sub"/>
</dbReference>
<name>C1FEL6_MICCC</name>
<accession>C1FEL6</accession>
<dbReference type="STRING" id="296587.C1FEL6"/>
<evidence type="ECO:0000256" key="1">
    <source>
        <dbReference type="ARBA" id="ARBA00010566"/>
    </source>
</evidence>
<dbReference type="KEGG" id="mis:MICPUN_77978"/>
<dbReference type="GO" id="GO:0006101">
    <property type="term" value="P:citrate metabolic process"/>
    <property type="evidence" value="ECO:0007669"/>
    <property type="project" value="InterPro"/>
</dbReference>
<dbReference type="NCBIfam" id="TIGR01793">
    <property type="entry name" value="cit_synth_euk"/>
    <property type="match status" value="1"/>
</dbReference>
<dbReference type="GO" id="GO:0005975">
    <property type="term" value="P:carbohydrate metabolic process"/>
    <property type="evidence" value="ECO:0007669"/>
    <property type="project" value="TreeGrafter"/>
</dbReference>
<feature type="active site" evidence="3">
    <location>
        <position position="277"/>
    </location>
</feature>
<dbReference type="FunCoup" id="C1FEL6">
    <property type="interactions" value="1580"/>
</dbReference>
<evidence type="ECO:0000256" key="3">
    <source>
        <dbReference type="PIRSR" id="PIRSR610109-1"/>
    </source>
</evidence>
<evidence type="ECO:0000313" key="5">
    <source>
        <dbReference type="EMBL" id="ACO68591.1"/>
    </source>
</evidence>
<dbReference type="GO" id="GO:0046912">
    <property type="term" value="F:acyltransferase activity, acyl groups converted into alkyl on transfer"/>
    <property type="evidence" value="ECO:0007669"/>
    <property type="project" value="InterPro"/>
</dbReference>
<sequence>MQGLSTDCELKCALAEAIPSQRDRLKSIKTAFGSKSLGEVTVNMALGGMRGVPGLLWETSLLDAEDGIRFRGHTITELQQKLPKACPSGEPLPEGLLWLFLTGNMPSKEQVVGLSAELRKRADIPPQVFKVLEALPAKTHPMTQLSCAIMSMQPDSKFARAYQNGLRKTDYWDPTFEDSLDCIARLPGIAAAIYRRTFRNGSLIKADPVLDWAGNLAHMMGYSDRGVKELMRLYMTIHSDHEGGNVSAHATHLVGSALSDPYLSYAAGLNGLAGPLHGLANQEVLKWLNQVESELGSDVSREDLSRYVSATLKSGRVVPGYGHAVLRKTDPRFTSQREFALKHLPDYPKFKLVSKLFDVVPAVLADTGKVANPWPNVDAHSGVLLQFYGITEQNFYTVLFGVSRAMGVLSQLVLSRAMGLPIERPKSVTTGWLENKFG</sequence>
<reference evidence="5 6" key="1">
    <citation type="journal article" date="2009" name="Science">
        <title>Green evolution and dynamic adaptations revealed by genomes of the marine picoeukaryotes Micromonas.</title>
        <authorList>
            <person name="Worden A.Z."/>
            <person name="Lee J.H."/>
            <person name="Mock T."/>
            <person name="Rouze P."/>
            <person name="Simmons M.P."/>
            <person name="Aerts A.L."/>
            <person name="Allen A.E."/>
            <person name="Cuvelier M.L."/>
            <person name="Derelle E."/>
            <person name="Everett M.V."/>
            <person name="Foulon E."/>
            <person name="Grimwood J."/>
            <person name="Gundlach H."/>
            <person name="Henrissat B."/>
            <person name="Napoli C."/>
            <person name="McDonald S.M."/>
            <person name="Parker M.S."/>
            <person name="Rombauts S."/>
            <person name="Salamov A."/>
            <person name="Von Dassow P."/>
            <person name="Badger J.H."/>
            <person name="Coutinho P.M."/>
            <person name="Demir E."/>
            <person name="Dubchak I."/>
            <person name="Gentemann C."/>
            <person name="Eikrem W."/>
            <person name="Gready J.E."/>
            <person name="John U."/>
            <person name="Lanier W."/>
            <person name="Lindquist E.A."/>
            <person name="Lucas S."/>
            <person name="Mayer K.F."/>
            <person name="Moreau H."/>
            <person name="Not F."/>
            <person name="Otillar R."/>
            <person name="Panaud O."/>
            <person name="Pangilinan J."/>
            <person name="Paulsen I."/>
            <person name="Piegu B."/>
            <person name="Poliakov A."/>
            <person name="Robbens S."/>
            <person name="Schmutz J."/>
            <person name="Toulza E."/>
            <person name="Wyss T."/>
            <person name="Zelensky A."/>
            <person name="Zhou K."/>
            <person name="Armbrust E.V."/>
            <person name="Bhattacharya D."/>
            <person name="Goodenough U.W."/>
            <person name="Van de Peer Y."/>
            <person name="Grigoriev I.V."/>
        </authorList>
    </citation>
    <scope>NUCLEOTIDE SEQUENCE [LARGE SCALE GENOMIC DNA]</scope>
    <source>
        <strain evidence="6">RCC299 / NOUM17</strain>
    </source>
</reference>
<dbReference type="SUPFAM" id="SSF48256">
    <property type="entry name" value="Citrate synthase"/>
    <property type="match status" value="1"/>
</dbReference>
<dbReference type="EMBL" id="CP001574">
    <property type="protein sequence ID" value="ACO68591.1"/>
    <property type="molecule type" value="Genomic_DNA"/>
</dbReference>
<dbReference type="Gene3D" id="1.10.580.10">
    <property type="entry name" value="Citrate Synthase, domain 1"/>
    <property type="match status" value="1"/>
</dbReference>
<comment type="similarity">
    <text evidence="1 4">Belongs to the citrate synthase family.</text>
</comment>
<dbReference type="InterPro" id="IPR002020">
    <property type="entry name" value="Citrate_synthase"/>
</dbReference>
<dbReference type="InterPro" id="IPR010109">
    <property type="entry name" value="Citrate_synthase_euk"/>
</dbReference>
<dbReference type="Pfam" id="PF00285">
    <property type="entry name" value="Citrate_synt"/>
    <property type="match status" value="1"/>
</dbReference>
<dbReference type="InterPro" id="IPR016143">
    <property type="entry name" value="Citrate_synth-like_sm_a-sub"/>
</dbReference>
<dbReference type="Gene3D" id="1.10.230.10">
    <property type="entry name" value="Cytochrome P450-Terp, domain 2"/>
    <property type="match status" value="1"/>
</dbReference>
<dbReference type="PANTHER" id="PTHR11739:SF8">
    <property type="entry name" value="CITRATE SYNTHASE, MITOCHONDRIAL"/>
    <property type="match status" value="1"/>
</dbReference>
<dbReference type="OMA" id="YTVIFGI"/>
<evidence type="ECO:0000256" key="2">
    <source>
        <dbReference type="ARBA" id="ARBA00022679"/>
    </source>
</evidence>
<gene>
    <name evidence="5" type="primary">CIS2</name>
    <name evidence="5" type="ORF">MICPUN_77978</name>
</gene>
<dbReference type="eggNOG" id="KOG2617">
    <property type="taxonomic scope" value="Eukaryota"/>
</dbReference>
<dbReference type="Proteomes" id="UP000002009">
    <property type="component" value="Chromosome 1"/>
</dbReference>
<dbReference type="GeneID" id="8250641"/>
<dbReference type="InterPro" id="IPR019810">
    <property type="entry name" value="Citrate_synthase_AS"/>
</dbReference>
<feature type="active site" evidence="3">
    <location>
        <position position="323"/>
    </location>
</feature>
<dbReference type="GO" id="GO:0005759">
    <property type="term" value="C:mitochondrial matrix"/>
    <property type="evidence" value="ECO:0007669"/>
    <property type="project" value="TreeGrafter"/>
</dbReference>
<keyword evidence="2 4" id="KW-0808">Transferase</keyword>
<dbReference type="InParanoid" id="C1FEL6"/>
<dbReference type="FunFam" id="1.10.580.10:FF:000001">
    <property type="entry name" value="Citrate synthase"/>
    <property type="match status" value="1"/>
</dbReference>
<evidence type="ECO:0000313" key="6">
    <source>
        <dbReference type="Proteomes" id="UP000002009"/>
    </source>
</evidence>
<dbReference type="PROSITE" id="PS00480">
    <property type="entry name" value="CITRATE_SYNTHASE"/>
    <property type="match status" value="1"/>
</dbReference>
<dbReference type="NCBIfam" id="NF007128">
    <property type="entry name" value="PRK09569.1"/>
    <property type="match status" value="1"/>
</dbReference>
<dbReference type="InterPro" id="IPR036969">
    <property type="entry name" value="Citrate_synthase_sf"/>
</dbReference>
<dbReference type="GO" id="GO:0006099">
    <property type="term" value="P:tricarboxylic acid cycle"/>
    <property type="evidence" value="ECO:0007669"/>
    <property type="project" value="InterPro"/>
</dbReference>
<organism evidence="5 6">
    <name type="scientific">Micromonas commoda (strain RCC299 / NOUM17 / CCMP2709)</name>
    <name type="common">Picoplanktonic green alga</name>
    <dbReference type="NCBI Taxonomy" id="296587"/>
    <lineage>
        <taxon>Eukaryota</taxon>
        <taxon>Viridiplantae</taxon>
        <taxon>Chlorophyta</taxon>
        <taxon>Mamiellophyceae</taxon>
        <taxon>Mamiellales</taxon>
        <taxon>Mamiellaceae</taxon>
        <taxon>Micromonas</taxon>
    </lineage>
</organism>
<evidence type="ECO:0000256" key="4">
    <source>
        <dbReference type="RuleBase" id="RU000441"/>
    </source>
</evidence>
<dbReference type="PANTHER" id="PTHR11739">
    <property type="entry name" value="CITRATE SYNTHASE"/>
    <property type="match status" value="1"/>
</dbReference>
<proteinExistence type="inferred from homology"/>
<feature type="active site" evidence="3">
    <location>
        <position position="378"/>
    </location>
</feature>
<protein>
    <recommendedName>
        <fullName evidence="4">Citrate synthase</fullName>
    </recommendedName>
</protein>
<dbReference type="PRINTS" id="PR00143">
    <property type="entry name" value="CITRTSNTHASE"/>
</dbReference>
<keyword evidence="6" id="KW-1185">Reference proteome</keyword>